<dbReference type="PATRIC" id="fig|999408.3.peg.1842"/>
<evidence type="ECO:0000313" key="2">
    <source>
        <dbReference type="Proteomes" id="UP000013085"/>
    </source>
</evidence>
<name>A0A0E2HD84_9FIRM</name>
<dbReference type="GeneID" id="57959817"/>
<dbReference type="AlphaFoldDB" id="A0A0E2HD84"/>
<protein>
    <recommendedName>
        <fullName evidence="3">Bypass of forespore C C-terminal domain-containing protein</fullName>
    </recommendedName>
</protein>
<comment type="caution">
    <text evidence="1">The sequence shown here is derived from an EMBL/GenBank/DDBJ whole genome shotgun (WGS) entry which is preliminary data.</text>
</comment>
<dbReference type="RefSeq" id="WP_002583635.1">
    <property type="nucleotide sequence ID" value="NZ_KB851018.1"/>
</dbReference>
<evidence type="ECO:0000313" key="1">
    <source>
        <dbReference type="EMBL" id="ENZ17411.1"/>
    </source>
</evidence>
<dbReference type="HOGENOM" id="CLU_1913413_0_0_9"/>
<dbReference type="Proteomes" id="UP000013085">
    <property type="component" value="Unassembled WGS sequence"/>
</dbReference>
<evidence type="ECO:0008006" key="3">
    <source>
        <dbReference type="Google" id="ProtNLM"/>
    </source>
</evidence>
<gene>
    <name evidence="1" type="ORF">HMPREF1090_01711</name>
</gene>
<sequence>MKKLLYCFALFAVTSIVCLIVAYGITRYSVRQEQAVPNTVIETETVNDVDDRAAMNQEQVKPILESVSPAEEYYLVSESGFLLVFCSDRSTICLYTHIPVTDFPEKERERLMEGIWFPSMMDVYHYLESYTS</sequence>
<reference evidence="1 2" key="1">
    <citation type="submission" date="2013-01" db="EMBL/GenBank/DDBJ databases">
        <title>The Genome Sequence of Clostridium clostridioforme 90A8.</title>
        <authorList>
            <consortium name="The Broad Institute Genome Sequencing Platform"/>
            <person name="Earl A."/>
            <person name="Ward D."/>
            <person name="Feldgarden M."/>
            <person name="Gevers D."/>
            <person name="Courvalin P."/>
            <person name="Lambert T."/>
            <person name="Walker B."/>
            <person name="Young S.K."/>
            <person name="Zeng Q."/>
            <person name="Gargeya S."/>
            <person name="Fitzgerald M."/>
            <person name="Haas B."/>
            <person name="Abouelleil A."/>
            <person name="Alvarado L."/>
            <person name="Arachchi H.M."/>
            <person name="Berlin A.M."/>
            <person name="Chapman S.B."/>
            <person name="Dewar J."/>
            <person name="Goldberg J."/>
            <person name="Griggs A."/>
            <person name="Gujja S."/>
            <person name="Hansen M."/>
            <person name="Howarth C."/>
            <person name="Imamovic A."/>
            <person name="Larimer J."/>
            <person name="McCowan C."/>
            <person name="Murphy C."/>
            <person name="Neiman D."/>
            <person name="Pearson M."/>
            <person name="Priest M."/>
            <person name="Roberts A."/>
            <person name="Saif S."/>
            <person name="Shea T."/>
            <person name="Sisk P."/>
            <person name="Sykes S."/>
            <person name="Wortman J."/>
            <person name="Nusbaum C."/>
            <person name="Birren B."/>
        </authorList>
    </citation>
    <scope>NUCLEOTIDE SEQUENCE [LARGE SCALE GENOMIC DNA]</scope>
    <source>
        <strain evidence="1 2">90A8</strain>
    </source>
</reference>
<proteinExistence type="predicted"/>
<accession>A0A0E2HD84</accession>
<dbReference type="EMBL" id="AGYR01000014">
    <property type="protein sequence ID" value="ENZ17411.1"/>
    <property type="molecule type" value="Genomic_DNA"/>
</dbReference>
<organism evidence="1 2">
    <name type="scientific">[Clostridium] clostridioforme 90A8</name>
    <dbReference type="NCBI Taxonomy" id="999408"/>
    <lineage>
        <taxon>Bacteria</taxon>
        <taxon>Bacillati</taxon>
        <taxon>Bacillota</taxon>
        <taxon>Clostridia</taxon>
        <taxon>Lachnospirales</taxon>
        <taxon>Lachnospiraceae</taxon>
        <taxon>Enterocloster</taxon>
    </lineage>
</organism>